<dbReference type="InterPro" id="IPR029321">
    <property type="entry name" value="INTS2"/>
</dbReference>
<evidence type="ECO:0000313" key="2">
    <source>
        <dbReference type="Proteomes" id="UP001162156"/>
    </source>
</evidence>
<proteinExistence type="predicted"/>
<dbReference type="GO" id="GO:0032039">
    <property type="term" value="C:integrator complex"/>
    <property type="evidence" value="ECO:0007669"/>
    <property type="project" value="InterPro"/>
</dbReference>
<dbReference type="PANTHER" id="PTHR28608">
    <property type="entry name" value="INTEGRATOR COMPLEX SUBUNIT 2"/>
    <property type="match status" value="1"/>
</dbReference>
<reference evidence="1" key="1">
    <citation type="journal article" date="2023" name="Insect Mol. Biol.">
        <title>Genome sequencing provides insights into the evolution of gene families encoding plant cell wall-degrading enzymes in longhorned beetles.</title>
        <authorList>
            <person name="Shin N.R."/>
            <person name="Okamura Y."/>
            <person name="Kirsch R."/>
            <person name="Pauchet Y."/>
        </authorList>
    </citation>
    <scope>NUCLEOTIDE SEQUENCE</scope>
    <source>
        <strain evidence="1">RBIC_L_NR</strain>
    </source>
</reference>
<name>A0AAV8XLE9_9CUCU</name>
<dbReference type="PANTHER" id="PTHR28608:SF1">
    <property type="entry name" value="INTEGRATOR COMPLEX SUBUNIT 2"/>
    <property type="match status" value="1"/>
</dbReference>
<keyword evidence="2" id="KW-1185">Reference proteome</keyword>
<dbReference type="Proteomes" id="UP001162156">
    <property type="component" value="Unassembled WGS sequence"/>
</dbReference>
<dbReference type="GO" id="GO:0034472">
    <property type="term" value="P:snRNA 3'-end processing"/>
    <property type="evidence" value="ECO:0007669"/>
    <property type="project" value="TreeGrafter"/>
</dbReference>
<accession>A0AAV8XLE9</accession>
<dbReference type="AlphaFoldDB" id="A0AAV8XLE9"/>
<evidence type="ECO:0000313" key="1">
    <source>
        <dbReference type="EMBL" id="KAJ8939399.1"/>
    </source>
</evidence>
<protein>
    <submittedName>
        <fullName evidence="1">Uncharacterized protein</fullName>
    </submittedName>
</protein>
<dbReference type="EMBL" id="JANEYF010003093">
    <property type="protein sequence ID" value="KAJ8939399.1"/>
    <property type="molecule type" value="Genomic_DNA"/>
</dbReference>
<dbReference type="Pfam" id="PF14750">
    <property type="entry name" value="INTS2"/>
    <property type="match status" value="1"/>
</dbReference>
<gene>
    <name evidence="1" type="ORF">NQ314_011145</name>
</gene>
<organism evidence="1 2">
    <name type="scientific">Rhamnusium bicolor</name>
    <dbReference type="NCBI Taxonomy" id="1586634"/>
    <lineage>
        <taxon>Eukaryota</taxon>
        <taxon>Metazoa</taxon>
        <taxon>Ecdysozoa</taxon>
        <taxon>Arthropoda</taxon>
        <taxon>Hexapoda</taxon>
        <taxon>Insecta</taxon>
        <taxon>Pterygota</taxon>
        <taxon>Neoptera</taxon>
        <taxon>Endopterygota</taxon>
        <taxon>Coleoptera</taxon>
        <taxon>Polyphaga</taxon>
        <taxon>Cucujiformia</taxon>
        <taxon>Chrysomeloidea</taxon>
        <taxon>Cerambycidae</taxon>
        <taxon>Lepturinae</taxon>
        <taxon>Rhagiini</taxon>
        <taxon>Rhamnusium</taxon>
    </lineage>
</organism>
<sequence length="114" mass="12619">MTLFKSVLVCTYLIQSGEKQEENISSAVRANTISLLCKMNPSQALTIRSKCVELCRMPALAITLSLEHVNKNSVIDDEGDMVAFISGLLLGNDQTIRLQYIKTNVIRSQLAVVF</sequence>
<comment type="caution">
    <text evidence="1">The sequence shown here is derived from an EMBL/GenBank/DDBJ whole genome shotgun (WGS) entry which is preliminary data.</text>
</comment>